<keyword evidence="3" id="KW-1185">Reference proteome</keyword>
<accession>K3WM67</accession>
<dbReference type="EMBL" id="GL376625">
    <property type="status" value="NOT_ANNOTATED_CDS"/>
    <property type="molecule type" value="Genomic_DNA"/>
</dbReference>
<dbReference type="InParanoid" id="K3WM67"/>
<evidence type="ECO:0000256" key="1">
    <source>
        <dbReference type="SAM" id="MobiDB-lite"/>
    </source>
</evidence>
<reference evidence="3" key="2">
    <citation type="submission" date="2010-04" db="EMBL/GenBank/DDBJ databases">
        <authorList>
            <person name="Buell R."/>
            <person name="Hamilton J."/>
            <person name="Hostetler J."/>
        </authorList>
    </citation>
    <scope>NUCLEOTIDE SEQUENCE [LARGE SCALE GENOMIC DNA]</scope>
    <source>
        <strain evidence="3">DAOM:BR144</strain>
    </source>
</reference>
<protein>
    <submittedName>
        <fullName evidence="2">Uncharacterized protein</fullName>
    </submittedName>
</protein>
<organism evidence="2 3">
    <name type="scientific">Globisporangium ultimum (strain ATCC 200006 / CBS 805.95 / DAOM BR144)</name>
    <name type="common">Pythium ultimum</name>
    <dbReference type="NCBI Taxonomy" id="431595"/>
    <lineage>
        <taxon>Eukaryota</taxon>
        <taxon>Sar</taxon>
        <taxon>Stramenopiles</taxon>
        <taxon>Oomycota</taxon>
        <taxon>Peronosporomycetes</taxon>
        <taxon>Pythiales</taxon>
        <taxon>Pythiaceae</taxon>
        <taxon>Globisporangium</taxon>
    </lineage>
</organism>
<evidence type="ECO:0000313" key="3">
    <source>
        <dbReference type="Proteomes" id="UP000019132"/>
    </source>
</evidence>
<dbReference type="AlphaFoldDB" id="K3WM67"/>
<dbReference type="VEuPathDB" id="FungiDB:PYU1_G006047"/>
<proteinExistence type="predicted"/>
<dbReference type="Proteomes" id="UP000019132">
    <property type="component" value="Unassembled WGS sequence"/>
</dbReference>
<reference evidence="2" key="3">
    <citation type="submission" date="2015-02" db="UniProtKB">
        <authorList>
            <consortium name="EnsemblProtists"/>
        </authorList>
    </citation>
    <scope>IDENTIFICATION</scope>
    <source>
        <strain evidence="2">DAOM BR144</strain>
    </source>
</reference>
<feature type="region of interest" description="Disordered" evidence="1">
    <location>
        <begin position="1"/>
        <end position="29"/>
    </location>
</feature>
<dbReference type="EnsemblProtists" id="PYU1_T006059">
    <property type="protein sequence ID" value="PYU1_T006059"/>
    <property type="gene ID" value="PYU1_G006047"/>
</dbReference>
<dbReference type="HOGENOM" id="CLU_2404362_0_0_1"/>
<name>K3WM67_GLOUD</name>
<sequence length="93" mass="10094">MTNFSAGSLKAARSSGSYESNDGRTIFPKLPDATDEGLMAVARMPRIEHITISEAAFTAEGMLTLVQDTPDRWMAKQTCLKVGAHLNEHNTAL</sequence>
<evidence type="ECO:0000313" key="2">
    <source>
        <dbReference type="EnsemblProtists" id="PYU1_T006059"/>
    </source>
</evidence>
<reference evidence="3" key="1">
    <citation type="journal article" date="2010" name="Genome Biol.">
        <title>Genome sequence of the necrotrophic plant pathogen Pythium ultimum reveals original pathogenicity mechanisms and effector repertoire.</title>
        <authorList>
            <person name="Levesque C.A."/>
            <person name="Brouwer H."/>
            <person name="Cano L."/>
            <person name="Hamilton J.P."/>
            <person name="Holt C."/>
            <person name="Huitema E."/>
            <person name="Raffaele S."/>
            <person name="Robideau G.P."/>
            <person name="Thines M."/>
            <person name="Win J."/>
            <person name="Zerillo M.M."/>
            <person name="Beakes G.W."/>
            <person name="Boore J.L."/>
            <person name="Busam D."/>
            <person name="Dumas B."/>
            <person name="Ferriera S."/>
            <person name="Fuerstenberg S.I."/>
            <person name="Gachon C.M."/>
            <person name="Gaulin E."/>
            <person name="Govers F."/>
            <person name="Grenville-Briggs L."/>
            <person name="Horner N."/>
            <person name="Hostetler J."/>
            <person name="Jiang R.H."/>
            <person name="Johnson J."/>
            <person name="Krajaejun T."/>
            <person name="Lin H."/>
            <person name="Meijer H.J."/>
            <person name="Moore B."/>
            <person name="Morris P."/>
            <person name="Phuntmart V."/>
            <person name="Puiu D."/>
            <person name="Shetty J."/>
            <person name="Stajich J.E."/>
            <person name="Tripathy S."/>
            <person name="Wawra S."/>
            <person name="van West P."/>
            <person name="Whitty B.R."/>
            <person name="Coutinho P.M."/>
            <person name="Henrissat B."/>
            <person name="Martin F."/>
            <person name="Thomas P.D."/>
            <person name="Tyler B.M."/>
            <person name="De Vries R.P."/>
            <person name="Kamoun S."/>
            <person name="Yandell M."/>
            <person name="Tisserat N."/>
            <person name="Buell C.R."/>
        </authorList>
    </citation>
    <scope>NUCLEOTIDE SEQUENCE</scope>
    <source>
        <strain evidence="3">DAOM:BR144</strain>
    </source>
</reference>